<organism evidence="1 2">
    <name type="scientific">Antarcticirhabdus aurantiaca</name>
    <dbReference type="NCBI Taxonomy" id="2606717"/>
    <lineage>
        <taxon>Bacteria</taxon>
        <taxon>Pseudomonadati</taxon>
        <taxon>Pseudomonadota</taxon>
        <taxon>Alphaproteobacteria</taxon>
        <taxon>Hyphomicrobiales</taxon>
        <taxon>Aurantimonadaceae</taxon>
        <taxon>Antarcticirhabdus</taxon>
    </lineage>
</organism>
<dbReference type="Proteomes" id="UP001163223">
    <property type="component" value="Chromosome"/>
</dbReference>
<reference evidence="1" key="1">
    <citation type="submission" date="2022-11" db="EMBL/GenBank/DDBJ databases">
        <title>beta-Carotene-producing bacterium, Jeongeuplla avenae sp. nov., alleviates the salt stress of Arabidopsis seedlings.</title>
        <authorList>
            <person name="Jiang L."/>
            <person name="Lee J."/>
        </authorList>
    </citation>
    <scope>NUCLEOTIDE SEQUENCE</scope>
    <source>
        <strain evidence="1">DY_R2A_6</strain>
    </source>
</reference>
<evidence type="ECO:0000313" key="2">
    <source>
        <dbReference type="Proteomes" id="UP001163223"/>
    </source>
</evidence>
<name>A0ACD4NQM4_9HYPH</name>
<dbReference type="EMBL" id="CP113520">
    <property type="protein sequence ID" value="WAJ29153.1"/>
    <property type="molecule type" value="Genomic_DNA"/>
</dbReference>
<keyword evidence="2" id="KW-1185">Reference proteome</keyword>
<protein>
    <submittedName>
        <fullName evidence="1">TIM barrel protein</fullName>
    </submittedName>
</protein>
<sequence length="270" mass="28861">MTRLSFALNHMAAPKLPLDAFFALASQLGMSAVEIRNDLAGNAIADGTSPQAVRELAERHGLEILSINALYPFNIWNGEREAAAAKLAAYARDCGAKGLVLVPLNDDTNGEDGVRQRNLRQALAGLAPILSDAGVTGLVEPLGFPICSLRLKSEAVEAIGETKGGEVFRLVHDTFHHSLAGEDRLFPELTGLVHISGVEDPGLALDDMLDAHRLLVGEKDRLDNVGQIRALMAAGYKGALSFEPFADEVRDDADIAGSLKRSVDFIEAKV</sequence>
<accession>A0ACD4NQM4</accession>
<proteinExistence type="predicted"/>
<evidence type="ECO:0000313" key="1">
    <source>
        <dbReference type="EMBL" id="WAJ29153.1"/>
    </source>
</evidence>
<gene>
    <name evidence="1" type="ORF">OXU80_02600</name>
</gene>